<protein>
    <recommendedName>
        <fullName evidence="6">Protein YOP1</fullName>
    </recommendedName>
</protein>
<dbReference type="STRING" id="50990.A0A4Y7Q4P1"/>
<dbReference type="PANTHER" id="PTHR12300:SF161">
    <property type="entry name" value="RECEPTOR EXPRESSION-ENHANCING PROTEIN"/>
    <property type="match status" value="1"/>
</dbReference>
<gene>
    <name evidence="7" type="ORF">BD410DRAFT_255574</name>
</gene>
<proteinExistence type="inferred from homology"/>
<evidence type="ECO:0000256" key="2">
    <source>
        <dbReference type="ARBA" id="ARBA00008573"/>
    </source>
</evidence>
<reference evidence="7 8" key="1">
    <citation type="submission" date="2018-06" db="EMBL/GenBank/DDBJ databases">
        <title>A transcriptomic atlas of mushroom development highlights an independent origin of complex multicellularity.</title>
        <authorList>
            <consortium name="DOE Joint Genome Institute"/>
            <person name="Krizsan K."/>
            <person name="Almasi E."/>
            <person name="Merenyi Z."/>
            <person name="Sahu N."/>
            <person name="Viragh M."/>
            <person name="Koszo T."/>
            <person name="Mondo S."/>
            <person name="Kiss B."/>
            <person name="Balint B."/>
            <person name="Kues U."/>
            <person name="Barry K."/>
            <person name="Hegedus J.C."/>
            <person name="Henrissat B."/>
            <person name="Johnson J."/>
            <person name="Lipzen A."/>
            <person name="Ohm R."/>
            <person name="Nagy I."/>
            <person name="Pangilinan J."/>
            <person name="Yan J."/>
            <person name="Xiong Y."/>
            <person name="Grigoriev I.V."/>
            <person name="Hibbett D.S."/>
            <person name="Nagy L.G."/>
        </authorList>
    </citation>
    <scope>NUCLEOTIDE SEQUENCE [LARGE SCALE GENOMIC DNA]</scope>
    <source>
        <strain evidence="7 8">SZMC22713</strain>
    </source>
</reference>
<dbReference type="OrthoDB" id="10009287at2759"/>
<keyword evidence="3 6" id="KW-0812">Transmembrane</keyword>
<dbReference type="PANTHER" id="PTHR12300">
    <property type="entry name" value="HVA22-LIKE PROTEINS"/>
    <property type="match status" value="1"/>
</dbReference>
<keyword evidence="5 6" id="KW-0472">Membrane</keyword>
<dbReference type="Proteomes" id="UP000294933">
    <property type="component" value="Unassembled WGS sequence"/>
</dbReference>
<feature type="transmembrane region" description="Helical" evidence="6">
    <location>
        <begin position="105"/>
        <end position="130"/>
    </location>
</feature>
<evidence type="ECO:0000313" key="8">
    <source>
        <dbReference type="Proteomes" id="UP000294933"/>
    </source>
</evidence>
<dbReference type="EMBL" id="ML170175">
    <property type="protein sequence ID" value="TDL22281.1"/>
    <property type="molecule type" value="Genomic_DNA"/>
</dbReference>
<accession>A0A4Y7Q4P1</accession>
<evidence type="ECO:0000256" key="1">
    <source>
        <dbReference type="ARBA" id="ARBA00004141"/>
    </source>
</evidence>
<evidence type="ECO:0000256" key="6">
    <source>
        <dbReference type="RuleBase" id="RU362006"/>
    </source>
</evidence>
<dbReference type="VEuPathDB" id="FungiDB:BD410DRAFT_255574"/>
<sequence length="215" mass="24060">MSSSAAQAAQKVQQHPAYIQATNKASYYVGQLDKELAKYPVMNTLEQRTQVPKTYAAIGTVTLLVLLLLVNSLASPVSNLIGWALPAYLSFKAIESPGQQDDVQWLTYWVVFGFFNFLESFALGLVLYYFRWYFAFKTVFVLWLQLPAFRVSSFFGHVPIRCHSLLSLQGAQKTYHVFLKPVLANVTSSSPVAYSQPTTASADQLRDRLNTATAE</sequence>
<comment type="caution">
    <text evidence="6">Lacks conserved residue(s) required for the propagation of feature annotation.</text>
</comment>
<keyword evidence="4 6" id="KW-1133">Transmembrane helix</keyword>
<evidence type="ECO:0000256" key="4">
    <source>
        <dbReference type="ARBA" id="ARBA00022989"/>
    </source>
</evidence>
<dbReference type="Pfam" id="PF03134">
    <property type="entry name" value="TB2_DP1_HVA22"/>
    <property type="match status" value="1"/>
</dbReference>
<dbReference type="AlphaFoldDB" id="A0A4Y7Q4P1"/>
<organism evidence="7 8">
    <name type="scientific">Rickenella mellea</name>
    <dbReference type="NCBI Taxonomy" id="50990"/>
    <lineage>
        <taxon>Eukaryota</taxon>
        <taxon>Fungi</taxon>
        <taxon>Dikarya</taxon>
        <taxon>Basidiomycota</taxon>
        <taxon>Agaricomycotina</taxon>
        <taxon>Agaricomycetes</taxon>
        <taxon>Hymenochaetales</taxon>
        <taxon>Rickenellaceae</taxon>
        <taxon>Rickenella</taxon>
    </lineage>
</organism>
<comment type="subcellular location">
    <subcellularLocation>
        <location evidence="1 6">Membrane</location>
        <topology evidence="1 6">Multi-pass membrane protein</topology>
    </subcellularLocation>
</comment>
<evidence type="ECO:0000313" key="7">
    <source>
        <dbReference type="EMBL" id="TDL22281.1"/>
    </source>
</evidence>
<comment type="similarity">
    <text evidence="2 6">Belongs to the DP1 family.</text>
</comment>
<name>A0A4Y7Q4P1_9AGAM</name>
<evidence type="ECO:0000256" key="3">
    <source>
        <dbReference type="ARBA" id="ARBA00022692"/>
    </source>
</evidence>
<keyword evidence="8" id="KW-1185">Reference proteome</keyword>
<evidence type="ECO:0000256" key="5">
    <source>
        <dbReference type="ARBA" id="ARBA00023136"/>
    </source>
</evidence>
<dbReference type="InterPro" id="IPR004345">
    <property type="entry name" value="TB2_DP1_HVA22"/>
</dbReference>
<feature type="transmembrane region" description="Helical" evidence="6">
    <location>
        <begin position="55"/>
        <end position="85"/>
    </location>
</feature>
<dbReference type="GO" id="GO:0016020">
    <property type="term" value="C:membrane"/>
    <property type="evidence" value="ECO:0007669"/>
    <property type="project" value="UniProtKB-SubCell"/>
</dbReference>